<proteinExistence type="predicted"/>
<dbReference type="GO" id="GO:0005634">
    <property type="term" value="C:nucleus"/>
    <property type="evidence" value="ECO:0007669"/>
    <property type="project" value="TreeGrafter"/>
</dbReference>
<dbReference type="InterPro" id="IPR006600">
    <property type="entry name" value="HTH_CenpB_DNA-bd_dom"/>
</dbReference>
<dbReference type="Proteomes" id="UP000481153">
    <property type="component" value="Unassembled WGS sequence"/>
</dbReference>
<feature type="domain" description="HTH CENPB-type" evidence="2">
    <location>
        <begin position="59"/>
        <end position="131"/>
    </location>
</feature>
<gene>
    <name evidence="3" type="ORF">Ae201684_010977</name>
</gene>
<evidence type="ECO:0000259" key="2">
    <source>
        <dbReference type="PROSITE" id="PS51253"/>
    </source>
</evidence>
<dbReference type="PROSITE" id="PS51253">
    <property type="entry name" value="HTH_CENPB"/>
    <property type="match status" value="1"/>
</dbReference>
<sequence>MVELELSKKAEVLQDIDGRVRYEDIATKFSISKAMITRIKQKRSSIEAKLLQNADPESKRPCRLSGDALELDRRVYLWFCKARATKVIPVTGPMLQEKALRAAAALGMTSFTASNGWLQGFRVRHNIQFRTLSGESAVVNMETVNDWMQSIATLVQDYHPDDIFNCDETGLFWRDLPTKSLIMCGESCKGGKKSKDRVTVLLTASVRGEKMPLLIINNSHMPRAFKKKLPLGVHWHANAKAWINGRVFSQYCLWLNKRMEAQGRRILLLIDIAPCHIVLETMLTNVRVLFLPSNTTSVTQPLDAGVIKNFKVKYRKLLLSYLISLVDSIDNTSASSRAWSDVTVTTISNCFRHCGVIVNRCIGAVKEAGCIESSLDGYVSTISIDDGMGEDVDEPGVLSQALDLGGGFDEDAPAFDASVSSWEESILVRQRDCESDNESENDESVGFQAPNLKDVQVALLTLDAWSRNVQVDIVKETASIHMAVAESHQKSHPSDDTFPCQGQSSRLSALLCLDIHLCLNAIFICSWLNILSFSLLCVVLSTFNVSESNERVTGLPETQSLPLSIILSTSYF</sequence>
<name>A0A6G0WW26_9STRA</name>
<evidence type="ECO:0000313" key="4">
    <source>
        <dbReference type="Proteomes" id="UP000481153"/>
    </source>
</evidence>
<dbReference type="Gene3D" id="1.10.10.60">
    <property type="entry name" value="Homeodomain-like"/>
    <property type="match status" value="1"/>
</dbReference>
<dbReference type="InterPro" id="IPR004875">
    <property type="entry name" value="DDE_SF_endonuclease_dom"/>
</dbReference>
<dbReference type="PANTHER" id="PTHR19303">
    <property type="entry name" value="TRANSPOSON"/>
    <property type="match status" value="1"/>
</dbReference>
<protein>
    <recommendedName>
        <fullName evidence="2">HTH CENPB-type domain-containing protein</fullName>
    </recommendedName>
</protein>
<keyword evidence="4" id="KW-1185">Reference proteome</keyword>
<dbReference type="VEuPathDB" id="FungiDB:AeMF1_007879"/>
<dbReference type="Pfam" id="PF03221">
    <property type="entry name" value="HTH_Tnp_Tc5"/>
    <property type="match status" value="1"/>
</dbReference>
<dbReference type="GO" id="GO:0003677">
    <property type="term" value="F:DNA binding"/>
    <property type="evidence" value="ECO:0007669"/>
    <property type="project" value="UniProtKB-KW"/>
</dbReference>
<organism evidence="3 4">
    <name type="scientific">Aphanomyces euteiches</name>
    <dbReference type="NCBI Taxonomy" id="100861"/>
    <lineage>
        <taxon>Eukaryota</taxon>
        <taxon>Sar</taxon>
        <taxon>Stramenopiles</taxon>
        <taxon>Oomycota</taxon>
        <taxon>Saprolegniomycetes</taxon>
        <taxon>Saprolegniales</taxon>
        <taxon>Verrucalvaceae</taxon>
        <taxon>Aphanomyces</taxon>
    </lineage>
</organism>
<dbReference type="Pfam" id="PF03184">
    <property type="entry name" value="DDE_1"/>
    <property type="match status" value="1"/>
</dbReference>
<dbReference type="InterPro" id="IPR009057">
    <property type="entry name" value="Homeodomain-like_sf"/>
</dbReference>
<dbReference type="AlphaFoldDB" id="A0A6G0WW26"/>
<dbReference type="SMART" id="SM00674">
    <property type="entry name" value="CENPB"/>
    <property type="match status" value="1"/>
</dbReference>
<keyword evidence="1" id="KW-0238">DNA-binding</keyword>
<dbReference type="SUPFAM" id="SSF46689">
    <property type="entry name" value="Homeodomain-like"/>
    <property type="match status" value="1"/>
</dbReference>
<reference evidence="3 4" key="1">
    <citation type="submission" date="2019-07" db="EMBL/GenBank/DDBJ databases">
        <title>Genomics analysis of Aphanomyces spp. identifies a new class of oomycete effector associated with host adaptation.</title>
        <authorList>
            <person name="Gaulin E."/>
        </authorList>
    </citation>
    <scope>NUCLEOTIDE SEQUENCE [LARGE SCALE GENOMIC DNA]</scope>
    <source>
        <strain evidence="3 4">ATCC 201684</strain>
    </source>
</reference>
<evidence type="ECO:0000256" key="1">
    <source>
        <dbReference type="ARBA" id="ARBA00023125"/>
    </source>
</evidence>
<accession>A0A6G0WW26</accession>
<dbReference type="InterPro" id="IPR050863">
    <property type="entry name" value="CenT-Element_Derived"/>
</dbReference>
<evidence type="ECO:0000313" key="3">
    <source>
        <dbReference type="EMBL" id="KAF0731671.1"/>
    </source>
</evidence>
<comment type="caution">
    <text evidence="3">The sequence shown here is derived from an EMBL/GenBank/DDBJ whole genome shotgun (WGS) entry which is preliminary data.</text>
</comment>
<dbReference type="EMBL" id="VJMJ01000140">
    <property type="protein sequence ID" value="KAF0731671.1"/>
    <property type="molecule type" value="Genomic_DNA"/>
</dbReference>
<dbReference type="PANTHER" id="PTHR19303:SF73">
    <property type="entry name" value="PROTEIN PDC2"/>
    <property type="match status" value="1"/>
</dbReference>